<dbReference type="InterPro" id="IPR020449">
    <property type="entry name" value="Tscrpt_reg_AraC-type_HTH"/>
</dbReference>
<dbReference type="InterPro" id="IPR003313">
    <property type="entry name" value="AraC-bd"/>
</dbReference>
<keyword evidence="4" id="KW-0804">Transcription</keyword>
<dbReference type="InterPro" id="IPR009057">
    <property type="entry name" value="Homeodomain-like_sf"/>
</dbReference>
<dbReference type="SMART" id="SM00342">
    <property type="entry name" value="HTH_ARAC"/>
    <property type="match status" value="1"/>
</dbReference>
<keyword evidence="2" id="KW-0238">DNA-binding</keyword>
<dbReference type="CDD" id="cd02208">
    <property type="entry name" value="cupin_RmlC-like"/>
    <property type="match status" value="1"/>
</dbReference>
<dbReference type="InterPro" id="IPR014710">
    <property type="entry name" value="RmlC-like_jellyroll"/>
</dbReference>
<dbReference type="PANTHER" id="PTHR46796">
    <property type="entry name" value="HTH-TYPE TRANSCRIPTIONAL ACTIVATOR RHAS-RELATED"/>
    <property type="match status" value="1"/>
</dbReference>
<dbReference type="Gene3D" id="1.10.10.60">
    <property type="entry name" value="Homeodomain-like"/>
    <property type="match status" value="1"/>
</dbReference>
<dbReference type="GO" id="GO:0043565">
    <property type="term" value="F:sequence-specific DNA binding"/>
    <property type="evidence" value="ECO:0007669"/>
    <property type="project" value="InterPro"/>
</dbReference>
<dbReference type="GO" id="GO:0003700">
    <property type="term" value="F:DNA-binding transcription factor activity"/>
    <property type="evidence" value="ECO:0007669"/>
    <property type="project" value="InterPro"/>
</dbReference>
<dbReference type="OrthoDB" id="337756at2"/>
<evidence type="ECO:0000259" key="5">
    <source>
        <dbReference type="PROSITE" id="PS01124"/>
    </source>
</evidence>
<dbReference type="AlphaFoldDB" id="A0A6B8RRM7"/>
<dbReference type="Gene3D" id="2.60.120.10">
    <property type="entry name" value="Jelly Rolls"/>
    <property type="match status" value="1"/>
</dbReference>
<dbReference type="KEGG" id="ppsc:EHS13_26570"/>
<evidence type="ECO:0000256" key="2">
    <source>
        <dbReference type="ARBA" id="ARBA00023125"/>
    </source>
</evidence>
<dbReference type="InterPro" id="IPR050204">
    <property type="entry name" value="AraC_XylS_family_regulators"/>
</dbReference>
<evidence type="ECO:0000256" key="4">
    <source>
        <dbReference type="ARBA" id="ARBA00023163"/>
    </source>
</evidence>
<dbReference type="Proteomes" id="UP000426246">
    <property type="component" value="Chromosome"/>
</dbReference>
<evidence type="ECO:0000256" key="1">
    <source>
        <dbReference type="ARBA" id="ARBA00023015"/>
    </source>
</evidence>
<dbReference type="SUPFAM" id="SSF51215">
    <property type="entry name" value="Regulatory protein AraC"/>
    <property type="match status" value="1"/>
</dbReference>
<dbReference type="InterPro" id="IPR018060">
    <property type="entry name" value="HTH_AraC"/>
</dbReference>
<evidence type="ECO:0000256" key="3">
    <source>
        <dbReference type="ARBA" id="ARBA00023159"/>
    </source>
</evidence>
<evidence type="ECO:0000313" key="7">
    <source>
        <dbReference type="Proteomes" id="UP000426246"/>
    </source>
</evidence>
<dbReference type="PRINTS" id="PR00032">
    <property type="entry name" value="HTHARAC"/>
</dbReference>
<organism evidence="6 7">
    <name type="scientific">Paenibacillus psychroresistens</name>
    <dbReference type="NCBI Taxonomy" id="1778678"/>
    <lineage>
        <taxon>Bacteria</taxon>
        <taxon>Bacillati</taxon>
        <taxon>Bacillota</taxon>
        <taxon>Bacilli</taxon>
        <taxon>Bacillales</taxon>
        <taxon>Paenibacillaceae</taxon>
        <taxon>Paenibacillus</taxon>
    </lineage>
</organism>
<accession>A0A6B8RRM7</accession>
<dbReference type="Pfam" id="PF02311">
    <property type="entry name" value="AraC_binding"/>
    <property type="match status" value="1"/>
</dbReference>
<dbReference type="SUPFAM" id="SSF46689">
    <property type="entry name" value="Homeodomain-like"/>
    <property type="match status" value="2"/>
</dbReference>
<sequence length="300" mass="34510">MYMKTKNEQLKSNGRTQINNLKRWTFDGIDYGVPEIVLFGFDDARKAIPLVEHHHVSSFEFVYIEKGKASWETEQGKFETRAGEVFYTLPDEIHRGSLNIIEPCRFWWIVLQIPTVHADKRWLGIEATEAAQLLEILYALPRVSKPQTPSLRSLQRIRAAIERSDPLVSVEVRISVLDFLLSLKLPKPLDYISAELISSMEKIKAEISTRLDWNPRLEELAAIAHVSPSYYHKVFQSYTGLTPKSYLDHVKIAEATRLLKETKLSVTEITFMLGYSSTQHFATAFRRLMGQTPTQLRLNS</sequence>
<name>A0A6B8RRM7_9BACL</name>
<keyword evidence="3" id="KW-0010">Activator</keyword>
<evidence type="ECO:0000313" key="6">
    <source>
        <dbReference type="EMBL" id="QGQ98195.1"/>
    </source>
</evidence>
<reference evidence="7" key="1">
    <citation type="submission" date="2018-11" db="EMBL/GenBank/DDBJ databases">
        <title>Complete genome sequence of Paenibacillus sp. ML311-T8.</title>
        <authorList>
            <person name="Nam Y.-D."/>
            <person name="Kang J."/>
            <person name="Chung W.-H."/>
            <person name="Park Y.S."/>
        </authorList>
    </citation>
    <scope>NUCLEOTIDE SEQUENCE [LARGE SCALE GENOMIC DNA]</scope>
    <source>
        <strain evidence="7">ML311-T8</strain>
    </source>
</reference>
<keyword evidence="7" id="KW-1185">Reference proteome</keyword>
<proteinExistence type="predicted"/>
<dbReference type="InterPro" id="IPR037923">
    <property type="entry name" value="HTH-like"/>
</dbReference>
<dbReference type="Pfam" id="PF12833">
    <property type="entry name" value="HTH_18"/>
    <property type="match status" value="1"/>
</dbReference>
<dbReference type="PROSITE" id="PS01124">
    <property type="entry name" value="HTH_ARAC_FAMILY_2"/>
    <property type="match status" value="1"/>
</dbReference>
<dbReference type="PANTHER" id="PTHR46796:SF12">
    <property type="entry name" value="HTH-TYPE DNA-BINDING TRANSCRIPTIONAL ACTIVATOR EUTR"/>
    <property type="match status" value="1"/>
</dbReference>
<keyword evidence="1" id="KW-0805">Transcription regulation</keyword>
<dbReference type="PROSITE" id="PS00041">
    <property type="entry name" value="HTH_ARAC_FAMILY_1"/>
    <property type="match status" value="1"/>
</dbReference>
<feature type="domain" description="HTH araC/xylS-type" evidence="5">
    <location>
        <begin position="201"/>
        <end position="299"/>
    </location>
</feature>
<gene>
    <name evidence="6" type="ORF">EHS13_26570</name>
</gene>
<dbReference type="InterPro" id="IPR018062">
    <property type="entry name" value="HTH_AraC-typ_CS"/>
</dbReference>
<dbReference type="EMBL" id="CP034235">
    <property type="protein sequence ID" value="QGQ98195.1"/>
    <property type="molecule type" value="Genomic_DNA"/>
</dbReference>
<protein>
    <submittedName>
        <fullName evidence="6">AraC family transcriptional regulator</fullName>
    </submittedName>
</protein>